<evidence type="ECO:0000256" key="2">
    <source>
        <dbReference type="ARBA" id="ARBA00006829"/>
    </source>
</evidence>
<dbReference type="PANTHER" id="PTHR23506:SF23">
    <property type="entry name" value="GH10249P"/>
    <property type="match status" value="1"/>
</dbReference>
<evidence type="ECO:0000259" key="9">
    <source>
        <dbReference type="PROSITE" id="PS50850"/>
    </source>
</evidence>
<feature type="transmembrane region" description="Helical" evidence="8">
    <location>
        <begin position="64"/>
        <end position="84"/>
    </location>
</feature>
<feature type="transmembrane region" description="Helical" evidence="8">
    <location>
        <begin position="275"/>
        <end position="292"/>
    </location>
</feature>
<dbReference type="Gene3D" id="1.20.1250.20">
    <property type="entry name" value="MFS general substrate transporter like domains"/>
    <property type="match status" value="1"/>
</dbReference>
<dbReference type="GO" id="GO:0022857">
    <property type="term" value="F:transmembrane transporter activity"/>
    <property type="evidence" value="ECO:0007669"/>
    <property type="project" value="InterPro"/>
</dbReference>
<protein>
    <submittedName>
        <fullName evidence="10">MFS transporter-like protein</fullName>
    </submittedName>
</protein>
<dbReference type="GO" id="GO:0016020">
    <property type="term" value="C:membrane"/>
    <property type="evidence" value="ECO:0007669"/>
    <property type="project" value="UniProtKB-SubCell"/>
</dbReference>
<dbReference type="InterPro" id="IPR011701">
    <property type="entry name" value="MFS"/>
</dbReference>
<dbReference type="PANTHER" id="PTHR23506">
    <property type="entry name" value="GH10249P"/>
    <property type="match status" value="1"/>
</dbReference>
<feature type="transmembrane region" description="Helical" evidence="8">
    <location>
        <begin position="184"/>
        <end position="201"/>
    </location>
</feature>
<evidence type="ECO:0000256" key="3">
    <source>
        <dbReference type="ARBA" id="ARBA00022448"/>
    </source>
</evidence>
<feature type="transmembrane region" description="Helical" evidence="8">
    <location>
        <begin position="369"/>
        <end position="395"/>
    </location>
</feature>
<accession>A0A443HWK8</accession>
<feature type="transmembrane region" description="Helical" evidence="8">
    <location>
        <begin position="20"/>
        <end position="44"/>
    </location>
</feature>
<keyword evidence="11" id="KW-1185">Reference proteome</keyword>
<feature type="domain" description="Major facilitator superfamily (MFS) profile" evidence="9">
    <location>
        <begin position="22"/>
        <end position="462"/>
    </location>
</feature>
<evidence type="ECO:0000313" key="10">
    <source>
        <dbReference type="EMBL" id="RWQ96213.1"/>
    </source>
</evidence>
<feature type="transmembrane region" description="Helical" evidence="8">
    <location>
        <begin position="416"/>
        <end position="437"/>
    </location>
</feature>
<keyword evidence="5 8" id="KW-1133">Transmembrane helix</keyword>
<dbReference type="CDD" id="cd17325">
    <property type="entry name" value="MFS_MdtG_SLC18_like"/>
    <property type="match status" value="1"/>
</dbReference>
<feature type="transmembrane region" description="Helical" evidence="8">
    <location>
        <begin position="339"/>
        <end position="357"/>
    </location>
</feature>
<dbReference type="PROSITE" id="PS50850">
    <property type="entry name" value="MFS"/>
    <property type="match status" value="1"/>
</dbReference>
<dbReference type="InterPro" id="IPR001958">
    <property type="entry name" value="Tet-R_TetA/multi-R_MdtG-like"/>
</dbReference>
<proteinExistence type="inferred from homology"/>
<dbReference type="PRINTS" id="PR01035">
    <property type="entry name" value="TCRTETA"/>
</dbReference>
<evidence type="ECO:0000256" key="1">
    <source>
        <dbReference type="ARBA" id="ARBA00004141"/>
    </source>
</evidence>
<comment type="similarity">
    <text evidence="2">Belongs to the major facilitator superfamily. Vesicular transporter family.</text>
</comment>
<dbReference type="EMBL" id="RCNU01000004">
    <property type="protein sequence ID" value="RWQ96213.1"/>
    <property type="molecule type" value="Genomic_DNA"/>
</dbReference>
<dbReference type="InterPro" id="IPR050930">
    <property type="entry name" value="MFS_Vesicular_Transporter"/>
</dbReference>
<keyword evidence="6 8" id="KW-0472">Membrane</keyword>
<evidence type="ECO:0000256" key="8">
    <source>
        <dbReference type="SAM" id="Phobius"/>
    </source>
</evidence>
<sequence length="462" mass="49911">MTVVASQQLPVLLRVRSSTIFIVTAVAIAVFTDTFLYGLLIPVFPSALQERCSVPESKVQMYTSYLVGLTGAGNLIGAFFFGWLADHTSNRRFSLLLSLSVLTVATVLIWIAHNVAILYAGRFLQGLASAAVWSVGLALLVDTVGKREIPVVMGYVNVAFSAGTVTGPFVGGIVYSLAGYDATLGLAVGLLGLDIILRLLIVEKRDLQQILESSAVDEANEDVVQPLLGTPTASTNNRHAQTSYSSPLPATQENQEDEGTEVEVAYKTLINSKRLVVLLVCAIVQAITMSSFEVTLPLHLRDIFNYDPKGAGLAFIPLMVPAFFSPAIGYVCDRVGNKIVAFLGYILCAVALVLLRLPTHKDTLNEVGMFGDLLMIGTAMCMTMTPVLTEIFVAVEDLEEQKPGRFGPYGAYAQAYGLFEFVYSAGILGGPIMAGWLRTSFSWNALTLVLGTHFSLIDRYLQ</sequence>
<dbReference type="AlphaFoldDB" id="A0A443HWK8"/>
<feature type="compositionally biased region" description="Polar residues" evidence="7">
    <location>
        <begin position="231"/>
        <end position="253"/>
    </location>
</feature>
<evidence type="ECO:0000256" key="4">
    <source>
        <dbReference type="ARBA" id="ARBA00022692"/>
    </source>
</evidence>
<feature type="transmembrane region" description="Helical" evidence="8">
    <location>
        <begin position="312"/>
        <end position="332"/>
    </location>
</feature>
<dbReference type="RefSeq" id="XP_028485858.1">
    <property type="nucleotide sequence ID" value="XM_028630420.1"/>
</dbReference>
<dbReference type="SUPFAM" id="SSF103473">
    <property type="entry name" value="MFS general substrate transporter"/>
    <property type="match status" value="1"/>
</dbReference>
<dbReference type="VEuPathDB" id="FungiDB:C8Q69DRAFT_464426"/>
<name>A0A443HWK8_BYSSP</name>
<dbReference type="STRING" id="264951.A0A443HWK8"/>
<feature type="transmembrane region" description="Helical" evidence="8">
    <location>
        <begin position="153"/>
        <end position="178"/>
    </location>
</feature>
<evidence type="ECO:0000256" key="5">
    <source>
        <dbReference type="ARBA" id="ARBA00022989"/>
    </source>
</evidence>
<keyword evidence="4 8" id="KW-0812">Transmembrane</keyword>
<feature type="transmembrane region" description="Helical" evidence="8">
    <location>
        <begin position="96"/>
        <end position="117"/>
    </location>
</feature>
<dbReference type="InterPro" id="IPR036259">
    <property type="entry name" value="MFS_trans_sf"/>
</dbReference>
<dbReference type="InterPro" id="IPR020846">
    <property type="entry name" value="MFS_dom"/>
</dbReference>
<dbReference type="Proteomes" id="UP000283841">
    <property type="component" value="Unassembled WGS sequence"/>
</dbReference>
<organism evidence="10 11">
    <name type="scientific">Byssochlamys spectabilis</name>
    <name type="common">Paecilomyces variotii</name>
    <dbReference type="NCBI Taxonomy" id="264951"/>
    <lineage>
        <taxon>Eukaryota</taxon>
        <taxon>Fungi</taxon>
        <taxon>Dikarya</taxon>
        <taxon>Ascomycota</taxon>
        <taxon>Pezizomycotina</taxon>
        <taxon>Eurotiomycetes</taxon>
        <taxon>Eurotiomycetidae</taxon>
        <taxon>Eurotiales</taxon>
        <taxon>Thermoascaceae</taxon>
        <taxon>Paecilomyces</taxon>
    </lineage>
</organism>
<dbReference type="Pfam" id="PF07690">
    <property type="entry name" value="MFS_1"/>
    <property type="match status" value="1"/>
</dbReference>
<feature type="region of interest" description="Disordered" evidence="7">
    <location>
        <begin position="227"/>
        <end position="257"/>
    </location>
</feature>
<feature type="transmembrane region" description="Helical" evidence="8">
    <location>
        <begin position="123"/>
        <end position="141"/>
    </location>
</feature>
<dbReference type="GeneID" id="39599697"/>
<comment type="caution">
    <text evidence="10">The sequence shown here is derived from an EMBL/GenBank/DDBJ whole genome shotgun (WGS) entry which is preliminary data.</text>
</comment>
<evidence type="ECO:0000256" key="7">
    <source>
        <dbReference type="SAM" id="MobiDB-lite"/>
    </source>
</evidence>
<gene>
    <name evidence="10" type="ORF">C8Q69DRAFT_464426</name>
</gene>
<comment type="subcellular location">
    <subcellularLocation>
        <location evidence="1">Membrane</location>
        <topology evidence="1">Multi-pass membrane protein</topology>
    </subcellularLocation>
</comment>
<reference evidence="10 11" key="1">
    <citation type="journal article" date="2018" name="Front. Microbiol.">
        <title>Genomic and genetic insights into a cosmopolitan fungus, Paecilomyces variotii (Eurotiales).</title>
        <authorList>
            <person name="Urquhart A.S."/>
            <person name="Mondo S.J."/>
            <person name="Makela M.R."/>
            <person name="Hane J.K."/>
            <person name="Wiebenga A."/>
            <person name="He G."/>
            <person name="Mihaltcheva S."/>
            <person name="Pangilinan J."/>
            <person name="Lipzen A."/>
            <person name="Barry K."/>
            <person name="de Vries R.P."/>
            <person name="Grigoriev I.V."/>
            <person name="Idnurm A."/>
        </authorList>
    </citation>
    <scope>NUCLEOTIDE SEQUENCE [LARGE SCALE GENOMIC DNA]</scope>
    <source>
        <strain evidence="10 11">CBS 101075</strain>
    </source>
</reference>
<evidence type="ECO:0000313" key="11">
    <source>
        <dbReference type="Proteomes" id="UP000283841"/>
    </source>
</evidence>
<keyword evidence="3" id="KW-0813">Transport</keyword>
<evidence type="ECO:0000256" key="6">
    <source>
        <dbReference type="ARBA" id="ARBA00023136"/>
    </source>
</evidence>